<name>A0A1H7SZD5_9ACTN</name>
<keyword evidence="2" id="KW-1185">Reference proteome</keyword>
<dbReference type="Gene3D" id="3.30.300.20">
    <property type="match status" value="1"/>
</dbReference>
<dbReference type="AlphaFoldDB" id="A0A1H7SZD5"/>
<dbReference type="PANTHER" id="PTHR35368">
    <property type="entry name" value="HYDROPEROXIDE REDUCTASE"/>
    <property type="match status" value="1"/>
</dbReference>
<dbReference type="InterPro" id="IPR036102">
    <property type="entry name" value="OsmC/Ohrsf"/>
</dbReference>
<evidence type="ECO:0000313" key="2">
    <source>
        <dbReference type="Proteomes" id="UP000198953"/>
    </source>
</evidence>
<reference evidence="1 2" key="1">
    <citation type="submission" date="2016-10" db="EMBL/GenBank/DDBJ databases">
        <authorList>
            <person name="de Groot N.N."/>
        </authorList>
    </citation>
    <scope>NUCLEOTIDE SEQUENCE [LARGE SCALE GENOMIC DNA]</scope>
    <source>
        <strain evidence="1 2">DSM 43357</strain>
    </source>
</reference>
<sequence>MSTLREYLAHKRAALLARREAPAPGPVPLHAHVTAEGRSGVRRIRIRDFQVISDSGPDFAGYDLGPGSPELQAGVLGSCVTHIFLIKAAELEVPIDALEVDVRAEYDPRAQQPGTADVPVHPYGFRYEVLLDSPASDEELARLHAEVERVCPILNLLREPQEVSGTIVRARAGREANGVGAPAAAAVS</sequence>
<dbReference type="InterPro" id="IPR003718">
    <property type="entry name" value="OsmC/Ohr_fam"/>
</dbReference>
<dbReference type="PANTHER" id="PTHR35368:SF1">
    <property type="entry name" value="HYDROPEROXIDE REDUCTASE"/>
    <property type="match status" value="1"/>
</dbReference>
<dbReference type="InterPro" id="IPR052924">
    <property type="entry name" value="OsmC/Ohr_hydroprdx_reductase"/>
</dbReference>
<gene>
    <name evidence="1" type="ORF">SAMN05660976_03290</name>
</gene>
<evidence type="ECO:0000313" key="1">
    <source>
        <dbReference type="EMBL" id="SEL78030.1"/>
    </source>
</evidence>
<dbReference type="EMBL" id="FOBF01000007">
    <property type="protein sequence ID" value="SEL78030.1"/>
    <property type="molecule type" value="Genomic_DNA"/>
</dbReference>
<proteinExistence type="predicted"/>
<dbReference type="Pfam" id="PF02566">
    <property type="entry name" value="OsmC"/>
    <property type="match status" value="1"/>
</dbReference>
<protein>
    <submittedName>
        <fullName evidence="1">Uncharacterized OsmC-related protein</fullName>
    </submittedName>
</protein>
<organism evidence="1 2">
    <name type="scientific">Nonomuraea pusilla</name>
    <dbReference type="NCBI Taxonomy" id="46177"/>
    <lineage>
        <taxon>Bacteria</taxon>
        <taxon>Bacillati</taxon>
        <taxon>Actinomycetota</taxon>
        <taxon>Actinomycetes</taxon>
        <taxon>Streptosporangiales</taxon>
        <taxon>Streptosporangiaceae</taxon>
        <taxon>Nonomuraea</taxon>
    </lineage>
</organism>
<dbReference type="Proteomes" id="UP000198953">
    <property type="component" value="Unassembled WGS sequence"/>
</dbReference>
<dbReference type="OrthoDB" id="9811389at2"/>
<dbReference type="SUPFAM" id="SSF82784">
    <property type="entry name" value="OsmC-like"/>
    <property type="match status" value="1"/>
</dbReference>
<dbReference type="STRING" id="46177.SAMN05660976_03290"/>
<dbReference type="InterPro" id="IPR015946">
    <property type="entry name" value="KH_dom-like_a/b"/>
</dbReference>
<dbReference type="RefSeq" id="WP_055502421.1">
    <property type="nucleotide sequence ID" value="NZ_BBZG01000001.1"/>
</dbReference>
<accession>A0A1H7SZD5</accession>